<feature type="transmembrane region" description="Helical" evidence="8">
    <location>
        <begin position="107"/>
        <end position="128"/>
    </location>
</feature>
<evidence type="ECO:0000313" key="11">
    <source>
        <dbReference type="Proteomes" id="UP001500902"/>
    </source>
</evidence>
<accession>A0ABP7CJW0</accession>
<feature type="transmembrane region" description="Helical" evidence="8">
    <location>
        <begin position="50"/>
        <end position="70"/>
    </location>
</feature>
<dbReference type="InterPro" id="IPR036259">
    <property type="entry name" value="MFS_trans_sf"/>
</dbReference>
<gene>
    <name evidence="10" type="ORF">GCM10022224_064720</name>
</gene>
<feature type="compositionally biased region" description="Basic and acidic residues" evidence="7">
    <location>
        <begin position="528"/>
        <end position="537"/>
    </location>
</feature>
<dbReference type="Proteomes" id="UP001500902">
    <property type="component" value="Unassembled WGS sequence"/>
</dbReference>
<evidence type="ECO:0000256" key="4">
    <source>
        <dbReference type="ARBA" id="ARBA00022692"/>
    </source>
</evidence>
<sequence>MSDVTVDRAGWREWTGLAVLALPTLLVSMDLTVLHLAVPHLTASLEPSGTQLLWIVDIYAFLVAGLLITMGTLGDRIGRRRLLLGGAAAFGVASAVAAYAGSAELLIAARALLGIGGATLMPSTMSLIRTMFRDDKQRTVAISVWMMSFMTGGAIGPLVAGAMLETFWWGSVFLLAVPVMVLLLVVGPLLLPEHRDPAPGRVDLPSALLSIVSVLALVYCLKQIAADGLTWQPALSLAVGLVAGVVFVRRQLGLEHPLVDVRLFRDRVFSTSVGSLLVSIMVMMGVYFLTVQYLQLVEGLSALQAGLWTLPSTAAGIVGTMVAPALVSRLRPAVVIAGGLFVAILGLALLTQVGTAGLALLITGSAVLSLGIAPASVLGTDLIVGSAPVERAGAASAVSETSSELGGALGIAVLGSIATAAYHNRLTDTIPAGLPPEAAGTALDTLAGALETAGRLSAQLGDGLVTAAHGAFVHGLHVISVVSIVIMAAFAAVAAVMLRGLRPTTGQEPAAPAPGDAEGVPQPAHGGRGGEKPGEAG</sequence>
<keyword evidence="3" id="KW-1003">Cell membrane</keyword>
<dbReference type="EMBL" id="BAAAZP010000116">
    <property type="protein sequence ID" value="GAA3690322.1"/>
    <property type="molecule type" value="Genomic_DNA"/>
</dbReference>
<feature type="transmembrane region" description="Helical" evidence="8">
    <location>
        <begin position="17"/>
        <end position="38"/>
    </location>
</feature>
<feature type="transmembrane region" description="Helical" evidence="8">
    <location>
        <begin position="140"/>
        <end position="160"/>
    </location>
</feature>
<feature type="domain" description="Major facilitator superfamily (MFS) profile" evidence="9">
    <location>
        <begin position="16"/>
        <end position="506"/>
    </location>
</feature>
<organism evidence="10 11">
    <name type="scientific">Nonomuraea antimicrobica</name>
    <dbReference type="NCBI Taxonomy" id="561173"/>
    <lineage>
        <taxon>Bacteria</taxon>
        <taxon>Bacillati</taxon>
        <taxon>Actinomycetota</taxon>
        <taxon>Actinomycetes</taxon>
        <taxon>Streptosporangiales</taxon>
        <taxon>Streptosporangiaceae</taxon>
        <taxon>Nonomuraea</taxon>
    </lineage>
</organism>
<name>A0ABP7CJW0_9ACTN</name>
<keyword evidence="4 8" id="KW-0812">Transmembrane</keyword>
<keyword evidence="5 8" id="KW-1133">Transmembrane helix</keyword>
<dbReference type="InterPro" id="IPR011701">
    <property type="entry name" value="MFS"/>
</dbReference>
<protein>
    <submittedName>
        <fullName evidence="10">MFS transporter</fullName>
    </submittedName>
</protein>
<dbReference type="PANTHER" id="PTHR42718">
    <property type="entry name" value="MAJOR FACILITATOR SUPERFAMILY MULTIDRUG TRANSPORTER MFSC"/>
    <property type="match status" value="1"/>
</dbReference>
<evidence type="ECO:0000256" key="1">
    <source>
        <dbReference type="ARBA" id="ARBA00004651"/>
    </source>
</evidence>
<evidence type="ECO:0000256" key="8">
    <source>
        <dbReference type="SAM" id="Phobius"/>
    </source>
</evidence>
<dbReference type="InterPro" id="IPR020846">
    <property type="entry name" value="MFS_dom"/>
</dbReference>
<feature type="transmembrane region" description="Helical" evidence="8">
    <location>
        <begin position="334"/>
        <end position="353"/>
    </location>
</feature>
<feature type="transmembrane region" description="Helical" evidence="8">
    <location>
        <begin position="231"/>
        <end position="248"/>
    </location>
</feature>
<feature type="transmembrane region" description="Helical" evidence="8">
    <location>
        <begin position="82"/>
        <end position="101"/>
    </location>
</feature>
<keyword evidence="2" id="KW-0813">Transport</keyword>
<reference evidence="11" key="1">
    <citation type="journal article" date="2019" name="Int. J. Syst. Evol. Microbiol.">
        <title>The Global Catalogue of Microorganisms (GCM) 10K type strain sequencing project: providing services to taxonomists for standard genome sequencing and annotation.</title>
        <authorList>
            <consortium name="The Broad Institute Genomics Platform"/>
            <consortium name="The Broad Institute Genome Sequencing Center for Infectious Disease"/>
            <person name="Wu L."/>
            <person name="Ma J."/>
        </authorList>
    </citation>
    <scope>NUCLEOTIDE SEQUENCE [LARGE SCALE GENOMIC DNA]</scope>
    <source>
        <strain evidence="11">JCM 16904</strain>
    </source>
</reference>
<evidence type="ECO:0000313" key="10">
    <source>
        <dbReference type="EMBL" id="GAA3690322.1"/>
    </source>
</evidence>
<evidence type="ECO:0000256" key="7">
    <source>
        <dbReference type="SAM" id="MobiDB-lite"/>
    </source>
</evidence>
<comment type="caution">
    <text evidence="10">The sequence shown here is derived from an EMBL/GenBank/DDBJ whole genome shotgun (WGS) entry which is preliminary data.</text>
</comment>
<proteinExistence type="predicted"/>
<dbReference type="Pfam" id="PF07690">
    <property type="entry name" value="MFS_1"/>
    <property type="match status" value="1"/>
</dbReference>
<comment type="subcellular location">
    <subcellularLocation>
        <location evidence="1">Cell membrane</location>
        <topology evidence="1">Multi-pass membrane protein</topology>
    </subcellularLocation>
</comment>
<feature type="region of interest" description="Disordered" evidence="7">
    <location>
        <begin position="505"/>
        <end position="537"/>
    </location>
</feature>
<evidence type="ECO:0000256" key="2">
    <source>
        <dbReference type="ARBA" id="ARBA00022448"/>
    </source>
</evidence>
<feature type="transmembrane region" description="Helical" evidence="8">
    <location>
        <begin position="476"/>
        <end position="498"/>
    </location>
</feature>
<feature type="transmembrane region" description="Helical" evidence="8">
    <location>
        <begin position="166"/>
        <end position="192"/>
    </location>
</feature>
<dbReference type="Gene3D" id="1.20.1720.10">
    <property type="entry name" value="Multidrug resistance protein D"/>
    <property type="match status" value="1"/>
</dbReference>
<evidence type="ECO:0000256" key="5">
    <source>
        <dbReference type="ARBA" id="ARBA00022989"/>
    </source>
</evidence>
<dbReference type="PROSITE" id="PS50850">
    <property type="entry name" value="MFS"/>
    <property type="match status" value="1"/>
</dbReference>
<feature type="transmembrane region" description="Helical" evidence="8">
    <location>
        <begin position="204"/>
        <end position="225"/>
    </location>
</feature>
<dbReference type="CDD" id="cd17321">
    <property type="entry name" value="MFS_MMR_MDR_like"/>
    <property type="match status" value="1"/>
</dbReference>
<dbReference type="PANTHER" id="PTHR42718:SF47">
    <property type="entry name" value="METHYL VIOLOGEN RESISTANCE PROTEIN SMVA"/>
    <property type="match status" value="1"/>
</dbReference>
<feature type="transmembrane region" description="Helical" evidence="8">
    <location>
        <begin position="268"/>
        <end position="288"/>
    </location>
</feature>
<dbReference type="Gene3D" id="1.20.1250.20">
    <property type="entry name" value="MFS general substrate transporter like domains"/>
    <property type="match status" value="1"/>
</dbReference>
<feature type="transmembrane region" description="Helical" evidence="8">
    <location>
        <begin position="308"/>
        <end position="327"/>
    </location>
</feature>
<evidence type="ECO:0000256" key="6">
    <source>
        <dbReference type="ARBA" id="ARBA00023136"/>
    </source>
</evidence>
<keyword evidence="6 8" id="KW-0472">Membrane</keyword>
<dbReference type="RefSeq" id="WP_344886561.1">
    <property type="nucleotide sequence ID" value="NZ_BAAAZP010000116.1"/>
</dbReference>
<keyword evidence="11" id="KW-1185">Reference proteome</keyword>
<evidence type="ECO:0000259" key="9">
    <source>
        <dbReference type="PROSITE" id="PS50850"/>
    </source>
</evidence>
<dbReference type="SUPFAM" id="SSF103473">
    <property type="entry name" value="MFS general substrate transporter"/>
    <property type="match status" value="1"/>
</dbReference>
<evidence type="ECO:0000256" key="3">
    <source>
        <dbReference type="ARBA" id="ARBA00022475"/>
    </source>
</evidence>